<sequence>MSKGHLAFEAKRGFILSQIRLLSQDAIDLGDWGYDYQEEITPATLENVLQRVNRISRRHNLTFYNSAAMDHVAEQLRVLYQQMKSSDLYFESPAILGGRADLTLPQNIEDIPDTWPSEDDSTEQARDQYKVLVARISSMVAGIHNIRLKHKNLLDIRKKIENLEDPAQTIQPNIVFKESELVAELKRTRILAAKLANELEATKVGNTHG</sequence>
<organism evidence="1 2">
    <name type="scientific">Dactylellina haptotyla (strain CBS 200.50)</name>
    <name type="common">Nematode-trapping fungus</name>
    <name type="synonym">Monacrosporium haptotylum</name>
    <dbReference type="NCBI Taxonomy" id="1284197"/>
    <lineage>
        <taxon>Eukaryota</taxon>
        <taxon>Fungi</taxon>
        <taxon>Dikarya</taxon>
        <taxon>Ascomycota</taxon>
        <taxon>Pezizomycotina</taxon>
        <taxon>Orbiliomycetes</taxon>
        <taxon>Orbiliales</taxon>
        <taxon>Orbiliaceae</taxon>
        <taxon>Dactylellina</taxon>
    </lineage>
</organism>
<gene>
    <name evidence="1" type="ORF">H072_2724</name>
</gene>
<dbReference type="AlphaFoldDB" id="S8AQG7"/>
<name>S8AQG7_DACHA</name>
<keyword evidence="2" id="KW-1185">Reference proteome</keyword>
<protein>
    <submittedName>
        <fullName evidence="1">Uncharacterized protein</fullName>
    </submittedName>
</protein>
<dbReference type="InterPro" id="IPR025207">
    <property type="entry name" value="Sim4_Fta4"/>
</dbReference>
<reference evidence="1 2" key="1">
    <citation type="journal article" date="2013" name="PLoS Genet.">
        <title>Genomic mechanisms accounting for the adaptation to parasitism in nematode-trapping fungi.</title>
        <authorList>
            <person name="Meerupati T."/>
            <person name="Andersson K.M."/>
            <person name="Friman E."/>
            <person name="Kumar D."/>
            <person name="Tunlid A."/>
            <person name="Ahren D."/>
        </authorList>
    </citation>
    <scope>NUCLEOTIDE SEQUENCE [LARGE SCALE GENOMIC DNA]</scope>
    <source>
        <strain evidence="1 2">CBS 200.50</strain>
    </source>
</reference>
<dbReference type="PANTHER" id="PTHR42040:SF1">
    <property type="entry name" value="INNER KINETOCHORE SUBUNIT FTA4"/>
    <property type="match status" value="1"/>
</dbReference>
<dbReference type="eggNOG" id="ENOG502S9QD">
    <property type="taxonomic scope" value="Eukaryota"/>
</dbReference>
<evidence type="ECO:0000313" key="1">
    <source>
        <dbReference type="EMBL" id="EPS43301.1"/>
    </source>
</evidence>
<dbReference type="GO" id="GO:0031511">
    <property type="term" value="C:Mis6-Sim4 complex"/>
    <property type="evidence" value="ECO:0007669"/>
    <property type="project" value="InterPro"/>
</dbReference>
<comment type="caution">
    <text evidence="1">The sequence shown here is derived from an EMBL/GenBank/DDBJ whole genome shotgun (WGS) entry which is preliminary data.</text>
</comment>
<evidence type="ECO:0000313" key="2">
    <source>
        <dbReference type="Proteomes" id="UP000015100"/>
    </source>
</evidence>
<dbReference type="STRING" id="1284197.S8AQG7"/>
<dbReference type="OrthoDB" id="21214at2759"/>
<dbReference type="OMA" id="KQHNRIV"/>
<reference evidence="2" key="2">
    <citation type="submission" date="2013-04" db="EMBL/GenBank/DDBJ databases">
        <title>Genomic mechanisms accounting for the adaptation to parasitism in nematode-trapping fungi.</title>
        <authorList>
            <person name="Ahren D.G."/>
        </authorList>
    </citation>
    <scope>NUCLEOTIDE SEQUENCE [LARGE SCALE GENOMIC DNA]</scope>
    <source>
        <strain evidence="2">CBS 200.50</strain>
    </source>
</reference>
<dbReference type="PANTHER" id="PTHR42040">
    <property type="entry name" value="INNER KINETOCHORE SUBUNIT FTA4"/>
    <property type="match status" value="1"/>
</dbReference>
<dbReference type="Pfam" id="PF13093">
    <property type="entry name" value="FTA4"/>
    <property type="match status" value="1"/>
</dbReference>
<dbReference type="Proteomes" id="UP000015100">
    <property type="component" value="Unassembled WGS sequence"/>
</dbReference>
<dbReference type="EMBL" id="AQGS01000082">
    <property type="protein sequence ID" value="EPS43301.1"/>
    <property type="molecule type" value="Genomic_DNA"/>
</dbReference>
<proteinExistence type="predicted"/>
<dbReference type="HOGENOM" id="CLU_058478_1_0_1"/>
<accession>S8AQG7</accession>